<accession>A0AAV3RL27</accession>
<dbReference type="InterPro" id="IPR027643">
    <property type="entry name" value="Formin-like_plant"/>
</dbReference>
<feature type="domain" description="FH2" evidence="4">
    <location>
        <begin position="154"/>
        <end position="586"/>
    </location>
</feature>
<evidence type="ECO:0000313" key="5">
    <source>
        <dbReference type="EMBL" id="GAA0174987.1"/>
    </source>
</evidence>
<dbReference type="PANTHER" id="PTHR23213">
    <property type="entry name" value="FORMIN-RELATED"/>
    <property type="match status" value="1"/>
</dbReference>
<evidence type="ECO:0000259" key="4">
    <source>
        <dbReference type="PROSITE" id="PS51444"/>
    </source>
</evidence>
<feature type="compositionally biased region" description="Low complexity" evidence="3">
    <location>
        <begin position="22"/>
        <end position="32"/>
    </location>
</feature>
<feature type="region of interest" description="Disordered" evidence="3">
    <location>
        <begin position="20"/>
        <end position="146"/>
    </location>
</feature>
<protein>
    <recommendedName>
        <fullName evidence="2">Formin-like protein</fullName>
    </recommendedName>
</protein>
<dbReference type="Pfam" id="PF02181">
    <property type="entry name" value="FH2"/>
    <property type="match status" value="1"/>
</dbReference>
<feature type="compositionally biased region" description="Polar residues" evidence="3">
    <location>
        <begin position="33"/>
        <end position="50"/>
    </location>
</feature>
<dbReference type="Proteomes" id="UP001454036">
    <property type="component" value="Unassembled WGS sequence"/>
</dbReference>
<organism evidence="5 6">
    <name type="scientific">Lithospermum erythrorhizon</name>
    <name type="common">Purple gromwell</name>
    <name type="synonym">Lithospermum officinale var. erythrorhizon</name>
    <dbReference type="NCBI Taxonomy" id="34254"/>
    <lineage>
        <taxon>Eukaryota</taxon>
        <taxon>Viridiplantae</taxon>
        <taxon>Streptophyta</taxon>
        <taxon>Embryophyta</taxon>
        <taxon>Tracheophyta</taxon>
        <taxon>Spermatophyta</taxon>
        <taxon>Magnoliopsida</taxon>
        <taxon>eudicotyledons</taxon>
        <taxon>Gunneridae</taxon>
        <taxon>Pentapetalae</taxon>
        <taxon>asterids</taxon>
        <taxon>lamiids</taxon>
        <taxon>Boraginales</taxon>
        <taxon>Boraginaceae</taxon>
        <taxon>Boraginoideae</taxon>
        <taxon>Lithospermeae</taxon>
        <taxon>Lithospermum</taxon>
    </lineage>
</organism>
<feature type="compositionally biased region" description="Pro residues" evidence="3">
    <location>
        <begin position="111"/>
        <end position="121"/>
    </location>
</feature>
<evidence type="ECO:0000256" key="2">
    <source>
        <dbReference type="RuleBase" id="RU361260"/>
    </source>
</evidence>
<feature type="compositionally biased region" description="Polar residues" evidence="3">
    <location>
        <begin position="577"/>
        <end position="588"/>
    </location>
</feature>
<name>A0AAV3RL27_LITER</name>
<dbReference type="PROSITE" id="PS51444">
    <property type="entry name" value="FH2"/>
    <property type="match status" value="1"/>
</dbReference>
<dbReference type="Gene3D" id="1.20.58.2220">
    <property type="entry name" value="Formin, FH2 domain"/>
    <property type="match status" value="1"/>
</dbReference>
<dbReference type="PANTHER" id="PTHR23213:SF368">
    <property type="entry name" value="HISTONE H3-K79 METHYLTRANSFERASE"/>
    <property type="match status" value="1"/>
</dbReference>
<comment type="caution">
    <text evidence="5">The sequence shown here is derived from an EMBL/GenBank/DDBJ whole genome shotgun (WGS) entry which is preliminary data.</text>
</comment>
<dbReference type="InterPro" id="IPR042201">
    <property type="entry name" value="FH2_Formin_sf"/>
</dbReference>
<dbReference type="AlphaFoldDB" id="A0AAV3RL27"/>
<reference evidence="5 6" key="1">
    <citation type="submission" date="2024-01" db="EMBL/GenBank/DDBJ databases">
        <title>The complete chloroplast genome sequence of Lithospermum erythrorhizon: insights into the phylogenetic relationship among Boraginaceae species and the maternal lineages of purple gromwells.</title>
        <authorList>
            <person name="Okada T."/>
            <person name="Watanabe K."/>
        </authorList>
    </citation>
    <scope>NUCLEOTIDE SEQUENCE [LARGE SCALE GENOMIC DNA]</scope>
</reference>
<dbReference type="GO" id="GO:0051015">
    <property type="term" value="F:actin filament binding"/>
    <property type="evidence" value="ECO:0007669"/>
    <property type="project" value="InterPro"/>
</dbReference>
<dbReference type="EMBL" id="BAABME010009337">
    <property type="protein sequence ID" value="GAA0174987.1"/>
    <property type="molecule type" value="Genomic_DNA"/>
</dbReference>
<gene>
    <name evidence="5" type="ORF">LIER_28255</name>
</gene>
<feature type="compositionally biased region" description="Pro residues" evidence="3">
    <location>
        <begin position="55"/>
        <end position="76"/>
    </location>
</feature>
<feature type="region of interest" description="Disordered" evidence="3">
    <location>
        <begin position="577"/>
        <end position="616"/>
    </location>
</feature>
<keyword evidence="6" id="KW-1185">Reference proteome</keyword>
<evidence type="ECO:0000256" key="3">
    <source>
        <dbReference type="SAM" id="MobiDB-lite"/>
    </source>
</evidence>
<dbReference type="InterPro" id="IPR015425">
    <property type="entry name" value="FH2_Formin"/>
</dbReference>
<dbReference type="GO" id="GO:0045010">
    <property type="term" value="P:actin nucleation"/>
    <property type="evidence" value="ECO:0007669"/>
    <property type="project" value="InterPro"/>
</dbReference>
<dbReference type="SUPFAM" id="SSF101447">
    <property type="entry name" value="Formin homology 2 domain (FH2 domain)"/>
    <property type="match status" value="1"/>
</dbReference>
<evidence type="ECO:0000313" key="6">
    <source>
        <dbReference type="Proteomes" id="UP001454036"/>
    </source>
</evidence>
<proteinExistence type="inferred from homology"/>
<comment type="similarity">
    <text evidence="1">Belongs to the formin-like family. Class-I subfamily.</text>
</comment>
<sequence>MVDDLNNFRSKSTNSYLYEMKSNSSSSSSSPSVMLNLNSPISLTSKSPDSLVNFPAPPQYIQPPAPPLRPFRPLSPPSSDEEESQNSPSRASDFSLQNLESPMSKMTNLPPAVPPPPPPPAGFLDRPGGGLCPPELVAPSRPMVGRNLSGERKAEENMMMKPKLKPLHWDKVRASSDRSMVWDQLKASSFEVNEEMIETLFMVNSSNVNLKDRNRKPVAQVQNQDNQALDPKKSQNIAILLKALNVTTKEVCEALLEGNADTLGAELLESLIKMSPTKEEERKLLVYKDDSPVKLGPAEKFLKAVLEIPFAFKRVDAILYMTNFDSEVEYLKSSFETLETACRELKNSRMFMKLLEAVLKTGNRMNVGTNRGDAHAFKLDTLLKLVDVKGTDGKTTLLHFVVHEIIRAEGSRISYADQNSNGEQTKQSVLRDEVEFRKIGLKVVSGLSGELSNVKKAAAMDSDMLSSEVMGLVNGITKVAEVLNLNEQLALKEENHRKFSESMNEFLRKSKEEIINIQVQEGLALSAVKEITKYFHGGSANEEAHRFKIFMVVRDFLSTLDQVCRDVSKINDRTTVSQGREKTVTVNPSLPPVFPGLDPSKEQSTSDDDSSSSSSS</sequence>
<dbReference type="SMART" id="SM00498">
    <property type="entry name" value="FH2"/>
    <property type="match status" value="1"/>
</dbReference>
<feature type="compositionally biased region" description="Polar residues" evidence="3">
    <location>
        <begin position="90"/>
        <end position="107"/>
    </location>
</feature>
<evidence type="ECO:0000256" key="1">
    <source>
        <dbReference type="ARBA" id="ARBA00025793"/>
    </source>
</evidence>